<dbReference type="PANTHER" id="PTHR13020">
    <property type="entry name" value="TRINUCLEOTIDE REPEAT-CONTAINING GENE 6"/>
    <property type="match status" value="1"/>
</dbReference>
<dbReference type="Proteomes" id="UP000221080">
    <property type="component" value="Chromosome 12"/>
</dbReference>
<dbReference type="GO" id="GO:0060213">
    <property type="term" value="P:positive regulation of nuclear-transcribed mRNA poly(A) tail shortening"/>
    <property type="evidence" value="ECO:0007669"/>
    <property type="project" value="TreeGrafter"/>
</dbReference>
<keyword evidence="4" id="KW-0694">RNA-binding</keyword>
<dbReference type="KEGG" id="ipu:108272942"/>
<keyword evidence="2" id="KW-0597">Phosphoprotein</keyword>
<evidence type="ECO:0000313" key="9">
    <source>
        <dbReference type="Proteomes" id="UP000221080"/>
    </source>
</evidence>
<dbReference type="GO" id="GO:0006417">
    <property type="term" value="P:regulation of translation"/>
    <property type="evidence" value="ECO:0007669"/>
    <property type="project" value="UniProtKB-KW"/>
</dbReference>
<dbReference type="GO" id="GO:0005654">
    <property type="term" value="C:nucleoplasm"/>
    <property type="evidence" value="ECO:0007669"/>
    <property type="project" value="TreeGrafter"/>
</dbReference>
<feature type="region of interest" description="Disordered" evidence="6">
    <location>
        <begin position="1436"/>
        <end position="1460"/>
    </location>
</feature>
<dbReference type="InterPro" id="IPR035979">
    <property type="entry name" value="RBD_domain_sf"/>
</dbReference>
<dbReference type="SUPFAM" id="SSF54928">
    <property type="entry name" value="RNA-binding domain, RBD"/>
    <property type="match status" value="1"/>
</dbReference>
<evidence type="ECO:0000256" key="2">
    <source>
        <dbReference type="ARBA" id="ARBA00022553"/>
    </source>
</evidence>
<keyword evidence="9" id="KW-1185">Reference proteome</keyword>
<dbReference type="InterPro" id="IPR032226">
    <property type="entry name" value="TNRC6_PABC-bd"/>
</dbReference>
<evidence type="ECO:0000256" key="6">
    <source>
        <dbReference type="SAM" id="MobiDB-lite"/>
    </source>
</evidence>
<reference evidence="9" key="1">
    <citation type="journal article" date="2016" name="Nat. Commun.">
        <title>The channel catfish genome sequence provides insights into the evolution of scale formation in teleosts.</title>
        <authorList>
            <person name="Liu Z."/>
            <person name="Liu S."/>
            <person name="Yao J."/>
            <person name="Bao L."/>
            <person name="Zhang J."/>
            <person name="Li Y."/>
            <person name="Jiang C."/>
            <person name="Sun L."/>
            <person name="Wang R."/>
            <person name="Zhang Y."/>
            <person name="Zhou T."/>
            <person name="Zeng Q."/>
            <person name="Fu Q."/>
            <person name="Gao S."/>
            <person name="Li N."/>
            <person name="Koren S."/>
            <person name="Jiang Y."/>
            <person name="Zimin A."/>
            <person name="Xu P."/>
            <person name="Phillippy A.M."/>
            <person name="Geng X."/>
            <person name="Song L."/>
            <person name="Sun F."/>
            <person name="Li C."/>
            <person name="Wang X."/>
            <person name="Chen A."/>
            <person name="Jin Y."/>
            <person name="Yuan Z."/>
            <person name="Yang Y."/>
            <person name="Tan S."/>
            <person name="Peatman E."/>
            <person name="Lu J."/>
            <person name="Qin Z."/>
            <person name="Dunham R."/>
            <person name="Li Z."/>
            <person name="Sonstegard T."/>
            <person name="Feng J."/>
            <person name="Danzmann R.G."/>
            <person name="Schroeder S."/>
            <person name="Scheffler B."/>
            <person name="Duke M.V."/>
            <person name="Ballard L."/>
            <person name="Kucuktas H."/>
            <person name="Kaltenboeck L."/>
            <person name="Liu H."/>
            <person name="Armbruster J."/>
            <person name="Xie Y."/>
            <person name="Kirby M.L."/>
            <person name="Tian Y."/>
            <person name="Flanagan M.E."/>
            <person name="Mu W."/>
            <person name="Waldbieser G.C."/>
        </authorList>
    </citation>
    <scope>NUCLEOTIDE SEQUENCE [LARGE SCALE GENOMIC DNA]</scope>
    <source>
        <strain evidence="9">SDA103</strain>
    </source>
</reference>
<feature type="compositionally biased region" description="Basic and acidic residues" evidence="6">
    <location>
        <begin position="532"/>
        <end position="551"/>
    </location>
</feature>
<evidence type="ECO:0000259" key="8">
    <source>
        <dbReference type="Pfam" id="PF16608"/>
    </source>
</evidence>
<dbReference type="RefSeq" id="XP_017337316.1">
    <property type="nucleotide sequence ID" value="XM_017481827.3"/>
</dbReference>
<feature type="compositionally biased region" description="Polar residues" evidence="6">
    <location>
        <begin position="694"/>
        <end position="724"/>
    </location>
</feature>
<feature type="compositionally biased region" description="Polar residues" evidence="6">
    <location>
        <begin position="816"/>
        <end position="829"/>
    </location>
</feature>
<evidence type="ECO:0000256" key="1">
    <source>
        <dbReference type="ARBA" id="ARBA00007302"/>
    </source>
</evidence>
<feature type="domain" description="TNRC6 PABC binding" evidence="8">
    <location>
        <begin position="1055"/>
        <end position="1285"/>
    </location>
</feature>
<feature type="region of interest" description="Disordered" evidence="6">
    <location>
        <begin position="376"/>
        <end position="411"/>
    </location>
</feature>
<dbReference type="GO" id="GO:0005829">
    <property type="term" value="C:cytosol"/>
    <property type="evidence" value="ECO:0007669"/>
    <property type="project" value="UniProtKB-ARBA"/>
</dbReference>
<feature type="region of interest" description="Disordered" evidence="6">
    <location>
        <begin position="1369"/>
        <end position="1396"/>
    </location>
</feature>
<evidence type="ECO:0000256" key="4">
    <source>
        <dbReference type="ARBA" id="ARBA00022884"/>
    </source>
</evidence>
<keyword evidence="5" id="KW-0943">RNA-mediated gene silencing</keyword>
<dbReference type="GO" id="GO:0035195">
    <property type="term" value="P:miRNA-mediated post-transcriptional gene silencing"/>
    <property type="evidence" value="ECO:0007669"/>
    <property type="project" value="TreeGrafter"/>
</dbReference>
<keyword evidence="3" id="KW-0810">Translation regulation</keyword>
<feature type="compositionally biased region" description="Low complexity" evidence="6">
    <location>
        <begin position="610"/>
        <end position="628"/>
    </location>
</feature>
<evidence type="ECO:0000259" key="7">
    <source>
        <dbReference type="Pfam" id="PF10427"/>
    </source>
</evidence>
<dbReference type="FunFam" id="3.30.70.330:FF:000011">
    <property type="entry name" value="trinucleotide repeat-containing gene 6A protein-like"/>
    <property type="match status" value="1"/>
</dbReference>
<protein>
    <submittedName>
        <fullName evidence="10">Trinucleotide repeat-containing gene 6B protein isoform X1</fullName>
    </submittedName>
</protein>
<dbReference type="Pfam" id="PF16608">
    <property type="entry name" value="TNRC6-PABC_bdg"/>
    <property type="match status" value="1"/>
</dbReference>
<dbReference type="Pfam" id="PF10427">
    <property type="entry name" value="Ago_hook"/>
    <property type="match status" value="1"/>
</dbReference>
<dbReference type="GO" id="GO:0003723">
    <property type="term" value="F:RNA binding"/>
    <property type="evidence" value="ECO:0007669"/>
    <property type="project" value="UniProtKB-KW"/>
</dbReference>
<feature type="region of interest" description="Disordered" evidence="6">
    <location>
        <begin position="1236"/>
        <end position="1266"/>
    </location>
</feature>
<evidence type="ECO:0000256" key="3">
    <source>
        <dbReference type="ARBA" id="ARBA00022845"/>
    </source>
</evidence>
<organism evidence="9 10">
    <name type="scientific">Ictalurus punctatus</name>
    <name type="common">Channel catfish</name>
    <name type="synonym">Silurus punctatus</name>
    <dbReference type="NCBI Taxonomy" id="7998"/>
    <lineage>
        <taxon>Eukaryota</taxon>
        <taxon>Metazoa</taxon>
        <taxon>Chordata</taxon>
        <taxon>Craniata</taxon>
        <taxon>Vertebrata</taxon>
        <taxon>Euteleostomi</taxon>
        <taxon>Actinopterygii</taxon>
        <taxon>Neopterygii</taxon>
        <taxon>Teleostei</taxon>
        <taxon>Ostariophysi</taxon>
        <taxon>Siluriformes</taxon>
        <taxon>Ictaluridae</taxon>
        <taxon>Ictalurus</taxon>
    </lineage>
</organism>
<reference evidence="10" key="2">
    <citation type="submission" date="2025-08" db="UniProtKB">
        <authorList>
            <consortium name="RefSeq"/>
        </authorList>
    </citation>
    <scope>IDENTIFICATION</scope>
    <source>
        <tissue evidence="10">Blood</tissue>
    </source>
</reference>
<feature type="region of interest" description="Disordered" evidence="6">
    <location>
        <begin position="528"/>
        <end position="911"/>
    </location>
</feature>
<accession>A0A2D0S4F5</accession>
<dbReference type="GO" id="GO:0000932">
    <property type="term" value="C:P-body"/>
    <property type="evidence" value="ECO:0007669"/>
    <property type="project" value="TreeGrafter"/>
</dbReference>
<feature type="compositionally biased region" description="Polar residues" evidence="6">
    <location>
        <begin position="856"/>
        <end position="865"/>
    </location>
</feature>
<dbReference type="Gene3D" id="3.30.70.330">
    <property type="match status" value="1"/>
</dbReference>
<feature type="compositionally biased region" description="Basic and acidic residues" evidence="6">
    <location>
        <begin position="876"/>
        <end position="891"/>
    </location>
</feature>
<evidence type="ECO:0000313" key="10">
    <source>
        <dbReference type="RefSeq" id="XP_017337316.1"/>
    </source>
</evidence>
<feature type="compositionally biased region" description="Basic and acidic residues" evidence="6">
    <location>
        <begin position="503"/>
        <end position="513"/>
    </location>
</feature>
<dbReference type="InterPro" id="IPR012677">
    <property type="entry name" value="Nucleotide-bd_a/b_plait_sf"/>
</dbReference>
<dbReference type="PANTHER" id="PTHR13020:SF32">
    <property type="entry name" value="TRINUCLEOTIDE REPEAT-CONTAINING GENE 6B PROTEIN"/>
    <property type="match status" value="1"/>
</dbReference>
<dbReference type="OrthoDB" id="5919166at2759"/>
<feature type="compositionally biased region" description="Polar residues" evidence="6">
    <location>
        <begin position="588"/>
        <end position="606"/>
    </location>
</feature>
<comment type="similarity">
    <text evidence="1">Belongs to the GW182 family.</text>
</comment>
<feature type="region of interest" description="Disordered" evidence="6">
    <location>
        <begin position="477"/>
        <end position="514"/>
    </location>
</feature>
<gene>
    <name evidence="10" type="primary">LOC108272942</name>
</gene>
<evidence type="ECO:0000256" key="5">
    <source>
        <dbReference type="ARBA" id="ARBA00023158"/>
    </source>
</evidence>
<name>A0A2D0S4F5_ICTPU</name>
<feature type="region of interest" description="Disordered" evidence="6">
    <location>
        <begin position="1"/>
        <end position="26"/>
    </location>
</feature>
<dbReference type="InterPro" id="IPR052068">
    <property type="entry name" value="GW182_domain"/>
</dbReference>
<dbReference type="GeneID" id="108272942"/>
<feature type="domain" description="Argonaute hook" evidence="7">
    <location>
        <begin position="720"/>
        <end position="838"/>
    </location>
</feature>
<proteinExistence type="inferred from homology"/>
<feature type="compositionally biased region" description="Polar residues" evidence="6">
    <location>
        <begin position="402"/>
        <end position="411"/>
    </location>
</feature>
<feature type="compositionally biased region" description="Basic and acidic residues" evidence="6">
    <location>
        <begin position="1371"/>
        <end position="1386"/>
    </location>
</feature>
<dbReference type="InterPro" id="IPR019486">
    <property type="entry name" value="Argonaute_hook_dom"/>
</dbReference>
<feature type="compositionally biased region" description="Polar residues" evidence="6">
    <location>
        <begin position="775"/>
        <end position="787"/>
    </location>
</feature>
<sequence length="1460" mass="158156">MEDLKNTEEDQSNPVSHQDTKQILKDSITPAPFHCVTLRSSSTPSLSPLPAPGYAAVLPASENNAKQNTVANGQVPSAVSLWHMSREVPPRFRNHQEPKILLKRGQSLDGVSPFLHTGDQSNANTTQRSASLTYANSTCGPGSGALLLSQGMDKIVVDGSDLQAWPSIVDSRRKNESLSKASWECNKGIQKNKTEQVELGVTADGANSVSVPPSYCETTLNLADAESMQQKIQSQDGGKWEDNRVEKEVGPQAEAEIADDSKGFNEAVQLSTLSSNLEALIPDTCDNRASGELLETGEMWVTSGESQVGWKVTGTDGVSIEVSQTVWDEERSGLKKQSATIMQSDVPKEGMSGHVQESSPGCLQDTEMIATNTTTKTDSEKKMNEGELEGPEFESAVHGSTEDGTWSHNNSRAQASCSEVTLQSMISRSDLDPRVLCNTGWGQTQIKQSIAWDLEVDSSSESGRDWTGHAQMDLNSPSCPLWSRDLQGQVKGARSQGVGSKGEQVEQKIDRKQGALLTGTGNSWVEAVEDEQVGRWDGNRRDGGQRRDGDKGSWVPRDPQWEENKGKAGQGEKSWSESEDEGWRSKQHQGWGNNRQLQHIPNNQTALKGPNQQQLQQSQSQPTQPRGSQESRDPPAGPVAKNQSSGWKPGPIPHMSSDIEPSGWEEPSPQSISRKMEIDDGTSAWGDPAHYDNRSVNMWDKSNLQQRGQPSQQQHESIPANTLTGRDKNTAWERSAGAPEQAMDNSTAGWGKAFDAPSGWRDPEETGKGTGWGGSRTNPAKTSSKTMQDGWGDEGLNTSRHSSWEEEDSGSGMWGNRSQDNTSSISSGGWNQGQGGRRTGAKGPLKGNGGGPWTGSITRQLSNMGITDEEAISASDRSRRGMNDFNGEMRRGGRGGGSFRSHSSKEPGTTGVFNTSGVAHLRGMQQPGVHHINPSPGVRAHMQQQFLPPQVSGSVLNPMFPPQLSPQHLAMLSGINPHMQQVQLAYQLLLQQQQQQQHFLSQRKFPHPPPLLQHQDPQQLARIMAVLQQRPKTPTSFPAGFVPGVEPESVIGGVKEVGGAQPQFKWMMEAGHPLCPSPPDPIMLKNGLLPGPMKLRGDSSYPHYDLVGVENMGVASPNLIDNWHRNPGGKLGASPNTPTWPPEFQPGVPWKGVQSPEPDPNPYSGMLGENTLTETEHHLLQDNTVSLLEMNTVLPSPGAWPYCASDTHNSVKFPALATSWPPEPIGHRTNRNVSQLPRPPPGLTHQKQSPWLGVGPHMPRGWSTERQSQESPFVTESSWSGGSSAGSSWLLLSNLTPQIDSSTLKTICLQHGPLMTFNLGFAPGSALIRYCSPDEAAKAQSALHMCVLGNTTILAEFVSEEDVARYFTHSQSRETDGDGETDREMESETGGGGQVKLGWENLDGAGLSLFNRWSHSREGGVWGGVASGYHGNNLWGSPQVEDRGPGLLPGNLLGGGSDTL</sequence>